<feature type="transmembrane region" description="Helical" evidence="13">
    <location>
        <begin position="511"/>
        <end position="531"/>
    </location>
</feature>
<dbReference type="HAMAP" id="MF_01810">
    <property type="entry name" value="YidC_type1"/>
    <property type="match status" value="1"/>
</dbReference>
<comment type="function">
    <text evidence="13">Required for the insertion and/or proper folding and/or complex formation of integral membrane proteins into the membrane. Involved in integration of membrane proteins that insert both dependently and independently of the Sec translocase complex, as well as at least some lipoproteins. Aids folding of multispanning membrane proteins.</text>
</comment>
<keyword evidence="9 13" id="KW-0472">Membrane</keyword>
<name>A0ABS6VRZ7_9GAMM</name>
<keyword evidence="4 13" id="KW-0813">Transport</keyword>
<dbReference type="EMBL" id="JAHWDQ010000002">
    <property type="protein sequence ID" value="MBW2941046.1"/>
    <property type="molecule type" value="Genomic_DNA"/>
</dbReference>
<dbReference type="CDD" id="cd19961">
    <property type="entry name" value="EcYidC-like_peri"/>
    <property type="match status" value="1"/>
</dbReference>
<evidence type="ECO:0000256" key="4">
    <source>
        <dbReference type="ARBA" id="ARBA00022448"/>
    </source>
</evidence>
<dbReference type="PANTHER" id="PTHR12428:SF65">
    <property type="entry name" value="CYTOCHROME C OXIDASE ASSEMBLY PROTEIN COX18, MITOCHONDRIAL"/>
    <property type="match status" value="1"/>
</dbReference>
<evidence type="ECO:0000256" key="12">
    <source>
        <dbReference type="ARBA" id="ARBA00033342"/>
    </source>
</evidence>
<dbReference type="InterPro" id="IPR028055">
    <property type="entry name" value="YidC/Oxa/ALB_C"/>
</dbReference>
<dbReference type="Pfam" id="PF14849">
    <property type="entry name" value="YidC_periplas"/>
    <property type="match status" value="1"/>
</dbReference>
<accession>A0ABS6VRZ7</accession>
<dbReference type="NCBIfam" id="NF002353">
    <property type="entry name" value="PRK01318.1-4"/>
    <property type="match status" value="1"/>
</dbReference>
<keyword evidence="7 13" id="KW-0653">Protein transport</keyword>
<evidence type="ECO:0000256" key="11">
    <source>
        <dbReference type="ARBA" id="ARBA00033245"/>
    </source>
</evidence>
<dbReference type="NCBIfam" id="TIGR03592">
    <property type="entry name" value="yidC_oxa1_cterm"/>
    <property type="match status" value="1"/>
</dbReference>
<evidence type="ECO:0000256" key="5">
    <source>
        <dbReference type="ARBA" id="ARBA00022475"/>
    </source>
</evidence>
<evidence type="ECO:0000256" key="2">
    <source>
        <dbReference type="ARBA" id="ARBA00010527"/>
    </source>
</evidence>
<evidence type="ECO:0000256" key="9">
    <source>
        <dbReference type="ARBA" id="ARBA00023136"/>
    </source>
</evidence>
<feature type="transmembrane region" description="Helical" evidence="13">
    <location>
        <begin position="430"/>
        <end position="453"/>
    </location>
</feature>
<keyword evidence="10 13" id="KW-0143">Chaperone</keyword>
<evidence type="ECO:0000256" key="3">
    <source>
        <dbReference type="ARBA" id="ARBA00015325"/>
    </source>
</evidence>
<comment type="caution">
    <text evidence="13">Lacks conserved residue(s) required for the propagation of feature annotation.</text>
</comment>
<dbReference type="CDD" id="cd20070">
    <property type="entry name" value="5TM_YidC_Alb3"/>
    <property type="match status" value="1"/>
</dbReference>
<gene>
    <name evidence="13 16" type="primary">yidC</name>
    <name evidence="16" type="ORF">KXJ70_09675</name>
</gene>
<comment type="similarity">
    <text evidence="2 13">Belongs to the OXA1/ALB3/YidC family. Type 1 subfamily.</text>
</comment>
<evidence type="ECO:0000313" key="17">
    <source>
        <dbReference type="Proteomes" id="UP001166291"/>
    </source>
</evidence>
<dbReference type="Pfam" id="PF02096">
    <property type="entry name" value="60KD_IMP"/>
    <property type="match status" value="1"/>
</dbReference>
<proteinExistence type="inferred from homology"/>
<keyword evidence="17" id="KW-1185">Reference proteome</keyword>
<dbReference type="PANTHER" id="PTHR12428">
    <property type="entry name" value="OXA1"/>
    <property type="match status" value="1"/>
</dbReference>
<dbReference type="InterPro" id="IPR047196">
    <property type="entry name" value="YidC_ALB_C"/>
</dbReference>
<evidence type="ECO:0000259" key="14">
    <source>
        <dbReference type="Pfam" id="PF02096"/>
    </source>
</evidence>
<evidence type="ECO:0000313" key="16">
    <source>
        <dbReference type="EMBL" id="MBW2941046.1"/>
    </source>
</evidence>
<dbReference type="NCBIfam" id="TIGR03593">
    <property type="entry name" value="yidC_nterm"/>
    <property type="match status" value="1"/>
</dbReference>
<sequence length="555" mass="62039">MDFQRYLLIAAIAALSLMLLVEWQKFDTGHTAAKVAAVATNKSAPTTSNDSSDLPAIVSNDDISAIKANATADVKYIAVQTDVFDLKIDLHGGDIVYAGLPKYTASLEADDPFVILENSDVRNYVAQSGLIGANGTDTSKGRPVFTATAAEYSLDRSSDSLNVDLHYQYSDAITVIKRFQFTRGEYLIKVEYLIDNQSDAPFQASFFGQLKRGNSADPSVNGDGGMFAMKPFIGVAYATNEDLYKKTTFDKMQDKPIKATVNGGWIGMVQHYFVSAWVPPADSVNELSTIVTKQNMNIARVTSAAVTIDAKSQGKISASLYTGPKDQYSLEEISPGLDLTVDYGWLWWIAQPLFWLLTKIHSVLGNWGFAIIGVTILVKAAFFKLNQKAFTSMANMRKFQPKLVEIKERYADDRQKQSQAMMELYKKEKINPLGGCLPMVVQMPVFIALYWVLMESIELRHAPFILWIHDLSAMDPYFVLPLVMGLSMFIQQRLNPPPPDPMQAKIMQWMPIVFTFFFLFFPAGLVLYWVVNNTLSIIQQYIITKRIEKSGLPTR</sequence>
<organism evidence="16 17">
    <name type="scientific">Zhongshania aquimaris</name>
    <dbReference type="NCBI Taxonomy" id="2857107"/>
    <lineage>
        <taxon>Bacteria</taxon>
        <taxon>Pseudomonadati</taxon>
        <taxon>Pseudomonadota</taxon>
        <taxon>Gammaproteobacteria</taxon>
        <taxon>Cellvibrionales</taxon>
        <taxon>Spongiibacteraceae</taxon>
        <taxon>Zhongshania</taxon>
    </lineage>
</organism>
<evidence type="ECO:0000256" key="8">
    <source>
        <dbReference type="ARBA" id="ARBA00022989"/>
    </source>
</evidence>
<protein>
    <recommendedName>
        <fullName evidence="3 13">Membrane protein insertase YidC</fullName>
    </recommendedName>
    <alternativeName>
        <fullName evidence="12 13">Foldase YidC</fullName>
    </alternativeName>
    <alternativeName>
        <fullName evidence="11 13">Membrane integrase YidC</fullName>
    </alternativeName>
    <alternativeName>
        <fullName evidence="13">Membrane protein YidC</fullName>
    </alternativeName>
</protein>
<feature type="transmembrane region" description="Helical" evidence="13">
    <location>
        <begin position="364"/>
        <end position="383"/>
    </location>
</feature>
<dbReference type="NCBIfam" id="NF002352">
    <property type="entry name" value="PRK01318.1-3"/>
    <property type="match status" value="1"/>
</dbReference>
<feature type="domain" description="Membrane insertase YidC N-terminal" evidence="15">
    <location>
        <begin position="77"/>
        <end position="356"/>
    </location>
</feature>
<dbReference type="InterPro" id="IPR019998">
    <property type="entry name" value="Membr_insert_YidC"/>
</dbReference>
<evidence type="ECO:0000259" key="15">
    <source>
        <dbReference type="Pfam" id="PF14849"/>
    </source>
</evidence>
<evidence type="ECO:0000256" key="1">
    <source>
        <dbReference type="ARBA" id="ARBA00004429"/>
    </source>
</evidence>
<keyword evidence="6 13" id="KW-0812">Transmembrane</keyword>
<keyword evidence="8 13" id="KW-1133">Transmembrane helix</keyword>
<evidence type="ECO:0000256" key="7">
    <source>
        <dbReference type="ARBA" id="ARBA00022927"/>
    </source>
</evidence>
<evidence type="ECO:0000256" key="10">
    <source>
        <dbReference type="ARBA" id="ARBA00023186"/>
    </source>
</evidence>
<dbReference type="InterPro" id="IPR001708">
    <property type="entry name" value="YidC/ALB3/OXA1/COX18"/>
</dbReference>
<comment type="subunit">
    <text evidence="13">Interacts with the Sec translocase complex via SecD. Specifically interacts with transmembrane segments of nascent integral membrane proteins during membrane integration.</text>
</comment>
<evidence type="ECO:0000256" key="13">
    <source>
        <dbReference type="HAMAP-Rule" id="MF_01810"/>
    </source>
</evidence>
<reference evidence="16" key="1">
    <citation type="submission" date="2021-07" db="EMBL/GenBank/DDBJ databases">
        <title>Zhongshania sp. CAU 1632 isolated from seawater.</title>
        <authorList>
            <person name="Kim W."/>
        </authorList>
    </citation>
    <scope>NUCLEOTIDE SEQUENCE</scope>
    <source>
        <strain evidence="16">CAU 1632</strain>
    </source>
</reference>
<feature type="domain" description="Membrane insertase YidC/Oxa/ALB C-terminal" evidence="14">
    <location>
        <begin position="367"/>
        <end position="545"/>
    </location>
</feature>
<dbReference type="InterPro" id="IPR028053">
    <property type="entry name" value="Membr_insert_YidC_N"/>
</dbReference>
<comment type="caution">
    <text evidence="16">The sequence shown here is derived from an EMBL/GenBank/DDBJ whole genome shotgun (WGS) entry which is preliminary data.</text>
</comment>
<comment type="subcellular location">
    <subcellularLocation>
        <location evidence="1">Cell inner membrane</location>
        <topology evidence="1">Multi-pass membrane protein</topology>
    </subcellularLocation>
    <subcellularLocation>
        <location evidence="13">Cell membrane</location>
        <topology evidence="13">Multi-pass membrane protein</topology>
    </subcellularLocation>
</comment>
<evidence type="ECO:0000256" key="6">
    <source>
        <dbReference type="ARBA" id="ARBA00022692"/>
    </source>
</evidence>
<keyword evidence="5 13" id="KW-1003">Cell membrane</keyword>
<dbReference type="Proteomes" id="UP001166291">
    <property type="component" value="Unassembled WGS sequence"/>
</dbReference>